<evidence type="ECO:0000313" key="7">
    <source>
        <dbReference type="EMBL" id="MEZ8719622.1"/>
    </source>
</evidence>
<evidence type="ECO:0000256" key="1">
    <source>
        <dbReference type="ARBA" id="ARBA00004442"/>
    </source>
</evidence>
<proteinExistence type="predicted"/>
<feature type="compositionally biased region" description="Basic and acidic residues" evidence="5">
    <location>
        <begin position="175"/>
        <end position="196"/>
    </location>
</feature>
<dbReference type="InterPro" id="IPR006664">
    <property type="entry name" value="OMP_bac"/>
</dbReference>
<dbReference type="PROSITE" id="PS51123">
    <property type="entry name" value="OMPA_2"/>
    <property type="match status" value="1"/>
</dbReference>
<gene>
    <name evidence="7" type="ORF">AB6D66_00990</name>
</gene>
<comment type="caution">
    <text evidence="7">The sequence shown here is derived from an EMBL/GenBank/DDBJ whole genome shotgun (WGS) entry which is preliminary data.</text>
</comment>
<evidence type="ECO:0000313" key="8">
    <source>
        <dbReference type="Proteomes" id="UP001570071"/>
    </source>
</evidence>
<evidence type="ECO:0000256" key="2">
    <source>
        <dbReference type="ARBA" id="ARBA00023136"/>
    </source>
</evidence>
<evidence type="ECO:0000256" key="5">
    <source>
        <dbReference type="SAM" id="MobiDB-lite"/>
    </source>
</evidence>
<dbReference type="PRINTS" id="PR01021">
    <property type="entry name" value="OMPADOMAIN"/>
</dbReference>
<dbReference type="PANTHER" id="PTHR30329">
    <property type="entry name" value="STATOR ELEMENT OF FLAGELLAR MOTOR COMPLEX"/>
    <property type="match status" value="1"/>
</dbReference>
<keyword evidence="3" id="KW-0998">Cell outer membrane</keyword>
<dbReference type="InterPro" id="IPR036737">
    <property type="entry name" value="OmpA-like_sf"/>
</dbReference>
<dbReference type="Pfam" id="PF00691">
    <property type="entry name" value="OmpA"/>
    <property type="match status" value="1"/>
</dbReference>
<sequence length="196" mass="21844">MKFSHASALIAVILTASGCSTTNNVPEDVNSLSTSPQNPAQIFADTKDDFDEVRIKQNQSARLSRDEQIQLAVEAAVTDRVEPILMEQPRSRTIYFTFSKSSVESKWKAQLKEHARYISSDLSLRLMVAGFTDEKGAADFNLKLGKKRADNVCKKLVEFGARKEQLTCVSYGESHPADPGKDDASRARNRRAELLY</sequence>
<dbReference type="PANTHER" id="PTHR30329:SF21">
    <property type="entry name" value="LIPOPROTEIN YIAD-RELATED"/>
    <property type="match status" value="1"/>
</dbReference>
<dbReference type="PROSITE" id="PS51257">
    <property type="entry name" value="PROKAR_LIPOPROTEIN"/>
    <property type="match status" value="1"/>
</dbReference>
<comment type="subcellular location">
    <subcellularLocation>
        <location evidence="1">Cell outer membrane</location>
    </subcellularLocation>
</comment>
<dbReference type="RefSeq" id="WP_269336809.1">
    <property type="nucleotide sequence ID" value="NZ_JBFSSG010000001.1"/>
</dbReference>
<feature type="region of interest" description="Disordered" evidence="5">
    <location>
        <begin position="171"/>
        <end position="196"/>
    </location>
</feature>
<keyword evidence="8" id="KW-1185">Reference proteome</keyword>
<keyword evidence="2 4" id="KW-0472">Membrane</keyword>
<accession>A0ABV4MR82</accession>
<feature type="domain" description="OmpA-like" evidence="6">
    <location>
        <begin position="83"/>
        <end position="196"/>
    </location>
</feature>
<reference evidence="7 8" key="1">
    <citation type="journal article" date="2024" name="ISME J.">
        <title>Tailless and filamentous prophages are predominant in marine Vibrio.</title>
        <authorList>
            <person name="Steensen K."/>
            <person name="Seneca J."/>
            <person name="Bartlau N."/>
            <person name="Yu X.A."/>
            <person name="Hussain F.A."/>
            <person name="Polz M.F."/>
        </authorList>
    </citation>
    <scope>NUCLEOTIDE SEQUENCE [LARGE SCALE GENOMIC DNA]</scope>
    <source>
        <strain evidence="7 8">10N.239.312.F12</strain>
    </source>
</reference>
<organism evidence="7 8">
    <name type="scientific">Vibrio pomeroyi</name>
    <dbReference type="NCBI Taxonomy" id="198832"/>
    <lineage>
        <taxon>Bacteria</taxon>
        <taxon>Pseudomonadati</taxon>
        <taxon>Pseudomonadota</taxon>
        <taxon>Gammaproteobacteria</taxon>
        <taxon>Vibrionales</taxon>
        <taxon>Vibrionaceae</taxon>
        <taxon>Vibrio</taxon>
    </lineage>
</organism>
<protein>
    <submittedName>
        <fullName evidence="7">OmpA family protein</fullName>
    </submittedName>
</protein>
<dbReference type="InterPro" id="IPR050330">
    <property type="entry name" value="Bact_OuterMem_StrucFunc"/>
</dbReference>
<dbReference type="Proteomes" id="UP001570071">
    <property type="component" value="Unassembled WGS sequence"/>
</dbReference>
<evidence type="ECO:0000259" key="6">
    <source>
        <dbReference type="PROSITE" id="PS51123"/>
    </source>
</evidence>
<name>A0ABV4MR82_9VIBR</name>
<dbReference type="EMBL" id="JBFSSG010000001">
    <property type="protein sequence ID" value="MEZ8719622.1"/>
    <property type="molecule type" value="Genomic_DNA"/>
</dbReference>
<evidence type="ECO:0000256" key="3">
    <source>
        <dbReference type="ARBA" id="ARBA00023237"/>
    </source>
</evidence>
<dbReference type="InterPro" id="IPR006665">
    <property type="entry name" value="OmpA-like"/>
</dbReference>
<dbReference type="SUPFAM" id="SSF103088">
    <property type="entry name" value="OmpA-like"/>
    <property type="match status" value="1"/>
</dbReference>
<evidence type="ECO:0000256" key="4">
    <source>
        <dbReference type="PROSITE-ProRule" id="PRU00473"/>
    </source>
</evidence>
<dbReference type="CDD" id="cd07185">
    <property type="entry name" value="OmpA_C-like"/>
    <property type="match status" value="1"/>
</dbReference>
<dbReference type="Gene3D" id="3.30.1330.60">
    <property type="entry name" value="OmpA-like domain"/>
    <property type="match status" value="1"/>
</dbReference>